<evidence type="ECO:0000256" key="3">
    <source>
        <dbReference type="ARBA" id="ARBA00022741"/>
    </source>
</evidence>
<comment type="caution">
    <text evidence="8">The sequence shown here is derived from an EMBL/GenBank/DDBJ whole genome shotgun (WGS) entry which is preliminary data.</text>
</comment>
<evidence type="ECO:0000256" key="4">
    <source>
        <dbReference type="ARBA" id="ARBA00022755"/>
    </source>
</evidence>
<dbReference type="GO" id="GO:0006189">
    <property type="term" value="P:'de novo' IMP biosynthetic process"/>
    <property type="evidence" value="ECO:0007669"/>
    <property type="project" value="UniProtKB-UniRule"/>
</dbReference>
<accession>A0A3E0VLL0</accession>
<dbReference type="Proteomes" id="UP000256486">
    <property type="component" value="Unassembled WGS sequence"/>
</dbReference>
<dbReference type="HAMAP" id="MF_01926">
    <property type="entry name" value="PurS"/>
    <property type="match status" value="1"/>
</dbReference>
<dbReference type="OrthoDB" id="3479567at2"/>
<proteinExistence type="inferred from homology"/>
<evidence type="ECO:0000313" key="9">
    <source>
        <dbReference type="Proteomes" id="UP000256486"/>
    </source>
</evidence>
<keyword evidence="5 6" id="KW-0067">ATP-binding</keyword>
<dbReference type="InterPro" id="IPR036604">
    <property type="entry name" value="PurS-like_sf"/>
</dbReference>
<protein>
    <recommendedName>
        <fullName evidence="6">Phosphoribosylformylglycinamidine synthase subunit PurS</fullName>
        <shortName evidence="6">FGAM synthase</shortName>
        <ecNumber evidence="6">6.3.5.3</ecNumber>
    </recommendedName>
    <alternativeName>
        <fullName evidence="6">Formylglycinamide ribonucleotide amidotransferase subunit III</fullName>
        <shortName evidence="6">FGAR amidotransferase III</shortName>
        <shortName evidence="6">FGAR-AT III</shortName>
    </alternativeName>
    <alternativeName>
        <fullName evidence="6">Phosphoribosylformylglycinamidine synthase subunit III</fullName>
    </alternativeName>
</protein>
<comment type="function">
    <text evidence="6">Part of the phosphoribosylformylglycinamidine synthase complex involved in the purines biosynthetic pathway. Catalyzes the ATP-dependent conversion of formylglycinamide ribonucleotide (FGAR) and glutamine to yield formylglycinamidine ribonucleotide (FGAM) and glutamate. The FGAM synthase complex is composed of three subunits. PurQ produces an ammonia molecule by converting glutamine to glutamate. PurL transfers the ammonia molecule to FGAR to form FGAM in an ATP-dependent manner. PurS interacts with PurQ and PurL and is thought to assist in the transfer of the ammonia molecule from PurQ to PurL.</text>
</comment>
<feature type="region of interest" description="Disordered" evidence="7">
    <location>
        <begin position="99"/>
        <end position="122"/>
    </location>
</feature>
<keyword evidence="3 6" id="KW-0547">Nucleotide-binding</keyword>
<comment type="subunit">
    <text evidence="6">Part of the FGAM synthase complex composed of 1 PurL, 1 PurQ and 2 PurS subunits.</text>
</comment>
<dbReference type="EC" id="6.3.5.3" evidence="6"/>
<keyword evidence="4 6" id="KW-0658">Purine biosynthesis</keyword>
<comment type="catalytic activity">
    <reaction evidence="6">
        <text>N(2)-formyl-N(1)-(5-phospho-beta-D-ribosyl)glycinamide + L-glutamine + ATP + H2O = 2-formamido-N(1)-(5-O-phospho-beta-D-ribosyl)acetamidine + L-glutamate + ADP + phosphate + H(+)</text>
        <dbReference type="Rhea" id="RHEA:17129"/>
        <dbReference type="ChEBI" id="CHEBI:15377"/>
        <dbReference type="ChEBI" id="CHEBI:15378"/>
        <dbReference type="ChEBI" id="CHEBI:29985"/>
        <dbReference type="ChEBI" id="CHEBI:30616"/>
        <dbReference type="ChEBI" id="CHEBI:43474"/>
        <dbReference type="ChEBI" id="CHEBI:58359"/>
        <dbReference type="ChEBI" id="CHEBI:147286"/>
        <dbReference type="ChEBI" id="CHEBI:147287"/>
        <dbReference type="ChEBI" id="CHEBI:456216"/>
        <dbReference type="EC" id="6.3.5.3"/>
    </reaction>
</comment>
<dbReference type="EMBL" id="NBWZ01000001">
    <property type="protein sequence ID" value="RFA10601.1"/>
    <property type="molecule type" value="Genomic_DNA"/>
</dbReference>
<keyword evidence="9" id="KW-1185">Reference proteome</keyword>
<evidence type="ECO:0000256" key="5">
    <source>
        <dbReference type="ARBA" id="ARBA00022840"/>
    </source>
</evidence>
<evidence type="ECO:0000256" key="1">
    <source>
        <dbReference type="ARBA" id="ARBA00022490"/>
    </source>
</evidence>
<organism evidence="8 9">
    <name type="scientific">Subtercola boreus</name>
    <dbReference type="NCBI Taxonomy" id="120213"/>
    <lineage>
        <taxon>Bacteria</taxon>
        <taxon>Bacillati</taxon>
        <taxon>Actinomycetota</taxon>
        <taxon>Actinomycetes</taxon>
        <taxon>Micrococcales</taxon>
        <taxon>Microbacteriaceae</taxon>
        <taxon>Subtercola</taxon>
    </lineage>
</organism>
<reference evidence="8 9" key="1">
    <citation type="submission" date="2017-04" db="EMBL/GenBank/DDBJ databases">
        <title>Comparative genome analysis of Subtercola boreus.</title>
        <authorList>
            <person name="Cho Y.-J."/>
            <person name="Cho A."/>
            <person name="Kim O.-S."/>
            <person name="Lee J.-I."/>
        </authorList>
    </citation>
    <scope>NUCLEOTIDE SEQUENCE [LARGE SCALE GENOMIC DNA]</scope>
    <source>
        <strain evidence="8 9">K300</strain>
    </source>
</reference>
<dbReference type="AlphaFoldDB" id="A0A3E0VLL0"/>
<evidence type="ECO:0000256" key="7">
    <source>
        <dbReference type="SAM" id="MobiDB-lite"/>
    </source>
</evidence>
<dbReference type="GO" id="GO:0005524">
    <property type="term" value="F:ATP binding"/>
    <property type="evidence" value="ECO:0007669"/>
    <property type="project" value="UniProtKB-UniRule"/>
</dbReference>
<name>A0A3E0VLL0_9MICO</name>
<dbReference type="NCBIfam" id="TIGR00302">
    <property type="entry name" value="phosphoribosylformylglycinamidine synthase subunit PurS"/>
    <property type="match status" value="1"/>
</dbReference>
<sequence length="122" mass="12708">MPTIVVEVMPKAELLDPQGKAVAGALARQGRSQITGVRVGKRFEIEVEGPANDQILAEVAALADELLANLVIEDVISVHFAGADGFGLDATADFATGNVTTDTSFDEASTPEAQAEIREGLS</sequence>
<keyword evidence="1 6" id="KW-0963">Cytoplasm</keyword>
<dbReference type="Gene3D" id="3.30.1280.10">
    <property type="entry name" value="Phosphoribosylformylglycinamidine synthase subunit PurS"/>
    <property type="match status" value="1"/>
</dbReference>
<comment type="pathway">
    <text evidence="6">Purine metabolism; IMP biosynthesis via de novo pathway; 5-amino-1-(5-phospho-D-ribosyl)imidazole from N(2)-formyl-N(1)-(5-phospho-D-ribosyl)glycinamide: step 1/2.</text>
</comment>
<dbReference type="SUPFAM" id="SSF82697">
    <property type="entry name" value="PurS-like"/>
    <property type="match status" value="1"/>
</dbReference>
<evidence type="ECO:0000313" key="8">
    <source>
        <dbReference type="EMBL" id="RFA10601.1"/>
    </source>
</evidence>
<dbReference type="InterPro" id="IPR003850">
    <property type="entry name" value="PurS"/>
</dbReference>
<comment type="similarity">
    <text evidence="6">Belongs to the PurS family.</text>
</comment>
<evidence type="ECO:0000256" key="6">
    <source>
        <dbReference type="HAMAP-Rule" id="MF_01926"/>
    </source>
</evidence>
<dbReference type="UniPathway" id="UPA00074">
    <property type="reaction ID" value="UER00128"/>
</dbReference>
<keyword evidence="2 6" id="KW-0436">Ligase</keyword>
<dbReference type="PANTHER" id="PTHR34696:SF1">
    <property type="entry name" value="PHOSPHORIBOSYLFORMYLGLYCINAMIDINE SYNTHASE SUBUNIT PURS"/>
    <property type="match status" value="1"/>
</dbReference>
<dbReference type="GO" id="GO:0005737">
    <property type="term" value="C:cytoplasm"/>
    <property type="evidence" value="ECO:0007669"/>
    <property type="project" value="UniProtKB-SubCell"/>
</dbReference>
<gene>
    <name evidence="6" type="primary">purS</name>
    <name evidence="8" type="ORF">B7R54_16355</name>
</gene>
<dbReference type="Pfam" id="PF02700">
    <property type="entry name" value="PurS"/>
    <property type="match status" value="1"/>
</dbReference>
<dbReference type="PANTHER" id="PTHR34696">
    <property type="entry name" value="PHOSPHORIBOSYLFORMYLGLYCINAMIDINE SYNTHASE SUBUNIT PURS"/>
    <property type="match status" value="1"/>
</dbReference>
<dbReference type="GO" id="GO:0004642">
    <property type="term" value="F:phosphoribosylformylglycinamidine synthase activity"/>
    <property type="evidence" value="ECO:0007669"/>
    <property type="project" value="UniProtKB-UniRule"/>
</dbReference>
<evidence type="ECO:0000256" key="2">
    <source>
        <dbReference type="ARBA" id="ARBA00022598"/>
    </source>
</evidence>
<comment type="subcellular location">
    <subcellularLocation>
        <location evidence="6">Cytoplasm</location>
    </subcellularLocation>
</comment>